<evidence type="ECO:0000313" key="1">
    <source>
        <dbReference type="EMBL" id="RNA03752.1"/>
    </source>
</evidence>
<name>A0A3M7PX20_BRAPC</name>
<protein>
    <submittedName>
        <fullName evidence="1">Uncharacterized protein</fullName>
    </submittedName>
</protein>
<dbReference type="EMBL" id="REGN01008364">
    <property type="protein sequence ID" value="RNA03752.1"/>
    <property type="molecule type" value="Genomic_DNA"/>
</dbReference>
<evidence type="ECO:0000313" key="2">
    <source>
        <dbReference type="Proteomes" id="UP000276133"/>
    </source>
</evidence>
<dbReference type="Proteomes" id="UP000276133">
    <property type="component" value="Unassembled WGS sequence"/>
</dbReference>
<keyword evidence="2" id="KW-1185">Reference proteome</keyword>
<accession>A0A3M7PX20</accession>
<reference evidence="1 2" key="1">
    <citation type="journal article" date="2018" name="Sci. Rep.">
        <title>Genomic signatures of local adaptation to the degree of environmental predictability in rotifers.</title>
        <authorList>
            <person name="Franch-Gras L."/>
            <person name="Hahn C."/>
            <person name="Garcia-Roger E.M."/>
            <person name="Carmona M.J."/>
            <person name="Serra M."/>
            <person name="Gomez A."/>
        </authorList>
    </citation>
    <scope>NUCLEOTIDE SEQUENCE [LARGE SCALE GENOMIC DNA]</scope>
    <source>
        <strain evidence="1">HYR1</strain>
    </source>
</reference>
<sequence length="88" mass="9811">MPSSICSEPFPSDLITISISLIGAFGSPIKPKSNILSCFKYFQILMLITQGRDRTKLYLICSTFLDGLDFGLSFEKRTVVQIEATIDQ</sequence>
<comment type="caution">
    <text evidence="1">The sequence shown here is derived from an EMBL/GenBank/DDBJ whole genome shotgun (WGS) entry which is preliminary data.</text>
</comment>
<gene>
    <name evidence="1" type="ORF">BpHYR1_005692</name>
</gene>
<dbReference type="AlphaFoldDB" id="A0A3M7PX20"/>
<organism evidence="1 2">
    <name type="scientific">Brachionus plicatilis</name>
    <name type="common">Marine rotifer</name>
    <name type="synonym">Brachionus muelleri</name>
    <dbReference type="NCBI Taxonomy" id="10195"/>
    <lineage>
        <taxon>Eukaryota</taxon>
        <taxon>Metazoa</taxon>
        <taxon>Spiralia</taxon>
        <taxon>Gnathifera</taxon>
        <taxon>Rotifera</taxon>
        <taxon>Eurotatoria</taxon>
        <taxon>Monogononta</taxon>
        <taxon>Pseudotrocha</taxon>
        <taxon>Ploima</taxon>
        <taxon>Brachionidae</taxon>
        <taxon>Brachionus</taxon>
    </lineage>
</organism>
<proteinExistence type="predicted"/>